<keyword evidence="2" id="KW-1185">Reference proteome</keyword>
<organism evidence="1 2">
    <name type="scientific">Novosphingobium pokkalii</name>
    <dbReference type="NCBI Taxonomy" id="1770194"/>
    <lineage>
        <taxon>Bacteria</taxon>
        <taxon>Pseudomonadati</taxon>
        <taxon>Pseudomonadota</taxon>
        <taxon>Alphaproteobacteria</taxon>
        <taxon>Sphingomonadales</taxon>
        <taxon>Sphingomonadaceae</taxon>
        <taxon>Novosphingobium</taxon>
    </lineage>
</organism>
<name>A0ABV7V6S1_9SPHN</name>
<accession>A0ABV7V6S1</accession>
<sequence>MPQHIFFSWQIDRLPLTGRNLIERALGDAILAIQADAEIDPAHRELAIDRDTSGVPGSPPLVETIFAKVDAATAFLSDLTYVATRADGRLTPNPNVLLEHGWALRALSWRRVISVMNVAYGSPENCPLPFDLQHFRRPILYNCPDDADEATRRAARGALAAALRDALRAILNDKVAAAPAAAPAEPHPLDVELLGKVRDQFPVGLQRFFHDHDFGQTFRRDILNPLYEMNEDWRGARFEFHDGALQAAWAEMRGRAEALGNLTGKYLFVLDANLALCSPKTDEDRRRGTQPSTVRNVGELNEAAAAFAGALDAFERVARDRVRVAAVAVPAAPTAPVDPWGAAKALLERLGNDGVTGRVPGIVSKPSVTIRLVPSIVADRPRLVPAQVVRAQMRFAPDVHARVVTDADGDQWWSADVPRGVGKPNAESRWRMRLVRPGAIELEATIGSRIDDDPQIMVDGRDLEGRIVASVERLAVCLAEVGLGGPALLAIGFEGVEHVELTRARGGGRPIRRPGFSLPVVELAAPLAQPGNQLNEVFDILWQTSGWGDGSPSFGRNVWDGYAGAGDAVAH</sequence>
<evidence type="ECO:0000313" key="1">
    <source>
        <dbReference type="EMBL" id="MFC3673110.1"/>
    </source>
</evidence>
<proteinExistence type="predicted"/>
<dbReference type="EMBL" id="JBHRYE010000036">
    <property type="protein sequence ID" value="MFC3673110.1"/>
    <property type="molecule type" value="Genomic_DNA"/>
</dbReference>
<comment type="caution">
    <text evidence="1">The sequence shown here is derived from an EMBL/GenBank/DDBJ whole genome shotgun (WGS) entry which is preliminary data.</text>
</comment>
<protein>
    <submittedName>
        <fullName evidence="1">Uncharacterized protein</fullName>
    </submittedName>
</protein>
<dbReference type="Proteomes" id="UP001595683">
    <property type="component" value="Unassembled WGS sequence"/>
</dbReference>
<dbReference type="RefSeq" id="WP_191326304.1">
    <property type="nucleotide sequence ID" value="NZ_BMZP01000039.1"/>
</dbReference>
<reference evidence="2" key="1">
    <citation type="journal article" date="2019" name="Int. J. Syst. Evol. Microbiol.">
        <title>The Global Catalogue of Microorganisms (GCM) 10K type strain sequencing project: providing services to taxonomists for standard genome sequencing and annotation.</title>
        <authorList>
            <consortium name="The Broad Institute Genomics Platform"/>
            <consortium name="The Broad Institute Genome Sequencing Center for Infectious Disease"/>
            <person name="Wu L."/>
            <person name="Ma J."/>
        </authorList>
    </citation>
    <scope>NUCLEOTIDE SEQUENCE [LARGE SCALE GENOMIC DNA]</scope>
    <source>
        <strain evidence="2">KCTC 42224</strain>
    </source>
</reference>
<gene>
    <name evidence="1" type="ORF">ACFOOT_16950</name>
</gene>
<evidence type="ECO:0000313" key="2">
    <source>
        <dbReference type="Proteomes" id="UP001595683"/>
    </source>
</evidence>